<keyword evidence="6" id="KW-1185">Reference proteome</keyword>
<dbReference type="OrthoDB" id="241990at2759"/>
<evidence type="ECO:0000313" key="6">
    <source>
        <dbReference type="Proteomes" id="UP000807342"/>
    </source>
</evidence>
<feature type="compositionally biased region" description="Pro residues" evidence="2">
    <location>
        <begin position="153"/>
        <end position="167"/>
    </location>
</feature>
<evidence type="ECO:0000313" key="5">
    <source>
        <dbReference type="EMBL" id="KAF9445595.1"/>
    </source>
</evidence>
<feature type="region of interest" description="Disordered" evidence="2">
    <location>
        <begin position="551"/>
        <end position="580"/>
    </location>
</feature>
<evidence type="ECO:0000256" key="1">
    <source>
        <dbReference type="ARBA" id="ARBA00009407"/>
    </source>
</evidence>
<dbReference type="Gene3D" id="2.30.29.30">
    <property type="entry name" value="Pleckstrin-homology domain (PH domain)/Phosphotyrosine-binding domain (PTB)"/>
    <property type="match status" value="1"/>
</dbReference>
<feature type="domain" description="SIN1-type PH" evidence="4">
    <location>
        <begin position="733"/>
        <end position="835"/>
    </location>
</feature>
<dbReference type="GO" id="GO:0005886">
    <property type="term" value="C:plasma membrane"/>
    <property type="evidence" value="ECO:0007669"/>
    <property type="project" value="TreeGrafter"/>
</dbReference>
<protein>
    <recommendedName>
        <fullName evidence="7">Stress-activated map kinase-interacting protein</fullName>
    </recommendedName>
</protein>
<dbReference type="GO" id="GO:0005546">
    <property type="term" value="F:phosphatidylinositol-4,5-bisphosphate binding"/>
    <property type="evidence" value="ECO:0007669"/>
    <property type="project" value="TreeGrafter"/>
</dbReference>
<organism evidence="5 6">
    <name type="scientific">Macrolepiota fuliginosa MF-IS2</name>
    <dbReference type="NCBI Taxonomy" id="1400762"/>
    <lineage>
        <taxon>Eukaryota</taxon>
        <taxon>Fungi</taxon>
        <taxon>Dikarya</taxon>
        <taxon>Basidiomycota</taxon>
        <taxon>Agaricomycotina</taxon>
        <taxon>Agaricomycetes</taxon>
        <taxon>Agaricomycetidae</taxon>
        <taxon>Agaricales</taxon>
        <taxon>Agaricineae</taxon>
        <taxon>Agaricaceae</taxon>
        <taxon>Macrolepiota</taxon>
    </lineage>
</organism>
<dbReference type="GO" id="GO:0038203">
    <property type="term" value="P:TORC2 signaling"/>
    <property type="evidence" value="ECO:0007669"/>
    <property type="project" value="TreeGrafter"/>
</dbReference>
<feature type="compositionally biased region" description="Polar residues" evidence="2">
    <location>
        <begin position="404"/>
        <end position="415"/>
    </location>
</feature>
<feature type="compositionally biased region" description="Polar residues" evidence="2">
    <location>
        <begin position="286"/>
        <end position="321"/>
    </location>
</feature>
<dbReference type="PANTHER" id="PTHR13335:SF1">
    <property type="entry name" value="TARGET OF RAPAMYCIN COMPLEX 2 SUBUNIT MAPKAP1"/>
    <property type="match status" value="1"/>
</dbReference>
<accession>A0A9P5X9L2</accession>
<feature type="compositionally biased region" description="Low complexity" evidence="2">
    <location>
        <begin position="251"/>
        <end position="263"/>
    </location>
</feature>
<feature type="compositionally biased region" description="Low complexity" evidence="2">
    <location>
        <begin position="168"/>
        <end position="178"/>
    </location>
</feature>
<feature type="domain" description="CRIM" evidence="3">
    <location>
        <begin position="406"/>
        <end position="551"/>
    </location>
</feature>
<name>A0A9P5X9L2_9AGAR</name>
<sequence length="854" mass="92366">MSIISDTDYLIHNIRLSYLKEVEDLYGPRIIAFDPSYTSNPYITHATLADSERWPELSLPQSPQISEDEADRPSGFPGAKLKYTQTIMGGRSGGLGLRVSGKRASTSKRMSRSNIQVPQVDVQYASGSQGTSSPSSVTKDITAASAADWPRVPDGPLPASSPQPPVSAPTVTPTTESPSPQPEVKVEAPSVVEEAPVTKVVQFVPKFKGSAEMERRRRARMAARRGPNGALAAPAPPPQTLSFSSSEDEPQPQSSDESSSDSDFGGRGGRDAVGEVDEFDPEFAATRTTMTSISDDLSVLSGGTNSMTNSSAPISYTTNTRLRPKLSPVSETGHLSLSRSHQQSVDEHFEMLTPAVSIDDTSKQPNLSATRNRTASGSSTKQPSVSTPASDTLFSRKKVAPIKPQQSTLSGMLSRGKSSNPFTEIYASVSGRSAPASTTVSVYFPHAKRPAGKSLELTVSRDATVEEVIGFALWTYWEESWLPKLDEGLSGPDDPQWEDRISACGWVLRLAEDDGEVDDDFPPPDRLGKIAKFNADAFAILEATPAQIKQNREIESKIQRPTKTPAKKQQDKLAAPAHGPSAAASSSLLIGSWGASAPISMSLGPSNSHGPQIFLRIRVDTADAVHISTTIPVSAGMYMQEALEMVCRRRKLANPKDYALLLADRSILIPLDRTVASLQGNRELLLVKRSVLPMLGGNIVKAVGKTTDPNASIFKSTDTPEIQYTTPLDYTAAYKKYTIYRKMPMMVARQERTLAVDGEWVHIMPSSNKAKNVFDSGRTSSYHVKTIADCQQSSKSSATFKLVLTRGGGTTKRYDFEAESPRVAAEIVATIKNLKSSLERSGTVNKSRRSRQVV</sequence>
<dbReference type="GO" id="GO:0031932">
    <property type="term" value="C:TORC2 complex"/>
    <property type="evidence" value="ECO:0007669"/>
    <property type="project" value="InterPro"/>
</dbReference>
<comment type="caution">
    <text evidence="5">The sequence shown here is derived from an EMBL/GenBank/DDBJ whole genome shotgun (WGS) entry which is preliminary data.</text>
</comment>
<dbReference type="GO" id="GO:0005737">
    <property type="term" value="C:cytoplasm"/>
    <property type="evidence" value="ECO:0007669"/>
    <property type="project" value="TreeGrafter"/>
</dbReference>
<feature type="compositionally biased region" description="Low complexity" evidence="2">
    <location>
        <begin position="126"/>
        <end position="136"/>
    </location>
</feature>
<comment type="similarity">
    <text evidence="1">Belongs to the SIN1 family.</text>
</comment>
<dbReference type="InterPro" id="IPR031313">
    <property type="entry name" value="Sin1_PH_dom"/>
</dbReference>
<proteinExistence type="inferred from homology"/>
<dbReference type="EMBL" id="MU151292">
    <property type="protein sequence ID" value="KAF9445595.1"/>
    <property type="molecule type" value="Genomic_DNA"/>
</dbReference>
<dbReference type="InterPro" id="IPR011993">
    <property type="entry name" value="PH-like_dom_sf"/>
</dbReference>
<gene>
    <name evidence="5" type="ORF">P691DRAFT_805466</name>
</gene>
<dbReference type="AlphaFoldDB" id="A0A9P5X9L2"/>
<evidence type="ECO:0000256" key="2">
    <source>
        <dbReference type="SAM" id="MobiDB-lite"/>
    </source>
</evidence>
<feature type="compositionally biased region" description="Polar residues" evidence="2">
    <location>
        <begin position="363"/>
        <end position="393"/>
    </location>
</feature>
<dbReference type="InterPro" id="IPR031567">
    <property type="entry name" value="CRIM_dom"/>
</dbReference>
<feature type="region of interest" description="Disordered" evidence="2">
    <location>
        <begin position="356"/>
        <end position="415"/>
    </location>
</feature>
<feature type="compositionally biased region" description="Polar residues" evidence="2">
    <location>
        <begin position="329"/>
        <end position="343"/>
    </location>
</feature>
<feature type="region of interest" description="Disordered" evidence="2">
    <location>
        <begin position="210"/>
        <end position="343"/>
    </location>
</feature>
<evidence type="ECO:0000259" key="4">
    <source>
        <dbReference type="Pfam" id="PF16979"/>
    </source>
</evidence>
<evidence type="ECO:0008006" key="7">
    <source>
        <dbReference type="Google" id="ProtNLM"/>
    </source>
</evidence>
<feature type="compositionally biased region" description="Low complexity" evidence="2">
    <location>
        <begin position="224"/>
        <end position="233"/>
    </location>
</feature>
<feature type="region of interest" description="Disordered" evidence="2">
    <location>
        <begin position="54"/>
        <end position="78"/>
    </location>
</feature>
<evidence type="ECO:0000259" key="3">
    <source>
        <dbReference type="Pfam" id="PF16978"/>
    </source>
</evidence>
<dbReference type="Proteomes" id="UP000807342">
    <property type="component" value="Unassembled WGS sequence"/>
</dbReference>
<dbReference type="Pfam" id="PF16979">
    <property type="entry name" value="SIN1_PH"/>
    <property type="match status" value="1"/>
</dbReference>
<dbReference type="PANTHER" id="PTHR13335">
    <property type="entry name" value="TARGET OF RAPAMYCIN COMPLEX 2 SUBUNIT MAPKAP1"/>
    <property type="match status" value="1"/>
</dbReference>
<reference evidence="5" key="1">
    <citation type="submission" date="2020-11" db="EMBL/GenBank/DDBJ databases">
        <authorList>
            <consortium name="DOE Joint Genome Institute"/>
            <person name="Ahrendt S."/>
            <person name="Riley R."/>
            <person name="Andreopoulos W."/>
            <person name="Labutti K."/>
            <person name="Pangilinan J."/>
            <person name="Ruiz-Duenas F.J."/>
            <person name="Barrasa J.M."/>
            <person name="Sanchez-Garcia M."/>
            <person name="Camarero S."/>
            <person name="Miyauchi S."/>
            <person name="Serrano A."/>
            <person name="Linde D."/>
            <person name="Babiker R."/>
            <person name="Drula E."/>
            <person name="Ayuso-Fernandez I."/>
            <person name="Pacheco R."/>
            <person name="Padilla G."/>
            <person name="Ferreira P."/>
            <person name="Barriuso J."/>
            <person name="Kellner H."/>
            <person name="Castanera R."/>
            <person name="Alfaro M."/>
            <person name="Ramirez L."/>
            <person name="Pisabarro A.G."/>
            <person name="Kuo A."/>
            <person name="Tritt A."/>
            <person name="Lipzen A."/>
            <person name="He G."/>
            <person name="Yan M."/>
            <person name="Ng V."/>
            <person name="Cullen D."/>
            <person name="Martin F."/>
            <person name="Rosso M.-N."/>
            <person name="Henrissat B."/>
            <person name="Hibbett D."/>
            <person name="Martinez A.T."/>
            <person name="Grigoriev I.V."/>
        </authorList>
    </citation>
    <scope>NUCLEOTIDE SEQUENCE</scope>
    <source>
        <strain evidence="5">MF-IS2</strain>
    </source>
</reference>
<feature type="region of interest" description="Disordered" evidence="2">
    <location>
        <begin position="92"/>
        <end position="190"/>
    </location>
</feature>
<dbReference type="Pfam" id="PF16978">
    <property type="entry name" value="CRIM"/>
    <property type="match status" value="1"/>
</dbReference>
<dbReference type="InterPro" id="IPR008828">
    <property type="entry name" value="Sin1/Avo1"/>
</dbReference>